<dbReference type="PANTHER" id="PTHR30506:SF3">
    <property type="entry name" value="UPF0126 INNER MEMBRANE PROTEIN YADS-RELATED"/>
    <property type="match status" value="1"/>
</dbReference>
<comment type="caution">
    <text evidence="9">The sequence shown here is derived from an EMBL/GenBank/DDBJ whole genome shotgun (WGS) entry which is preliminary data.</text>
</comment>
<feature type="transmembrane region" description="Helical" evidence="7">
    <location>
        <begin position="7"/>
        <end position="25"/>
    </location>
</feature>
<dbReference type="InterPro" id="IPR005115">
    <property type="entry name" value="Gly_transporter"/>
</dbReference>
<keyword evidence="4 7" id="KW-0812">Transmembrane</keyword>
<feature type="transmembrane region" description="Helical" evidence="7">
    <location>
        <begin position="64"/>
        <end position="82"/>
    </location>
</feature>
<sequence>MEHLYKIISILGTVAFSISGAYAGIQKRLDWFGVIVVAFVTAVGGGTLRDVFLGQPVRWIHDEALIFIIFISAIVAILFATWIPKVDIPLQIFDALGLGCFYVLGYQRGISENNEVLSSFLLGTCTACAGGVIRDILLNEIPVLFRKEIYATACLVGFFTFYQIKSISSLEAYSNQITIFIIFAVRILSWKYGLSLPQTNTNKSS</sequence>
<keyword evidence="3" id="KW-1003">Cell membrane</keyword>
<comment type="similarity">
    <text evidence="2">Belongs to the UPF0126 family.</text>
</comment>
<evidence type="ECO:0000256" key="6">
    <source>
        <dbReference type="ARBA" id="ARBA00023136"/>
    </source>
</evidence>
<feature type="domain" description="Glycine transporter" evidence="8">
    <location>
        <begin position="7"/>
        <end position="80"/>
    </location>
</feature>
<organism evidence="9 10">
    <name type="scientific">Flectobacillus roseus</name>
    <dbReference type="NCBI Taxonomy" id="502259"/>
    <lineage>
        <taxon>Bacteria</taxon>
        <taxon>Pseudomonadati</taxon>
        <taxon>Bacteroidota</taxon>
        <taxon>Cytophagia</taxon>
        <taxon>Cytophagales</taxon>
        <taxon>Flectobacillaceae</taxon>
        <taxon>Flectobacillus</taxon>
    </lineage>
</organism>
<evidence type="ECO:0000256" key="2">
    <source>
        <dbReference type="ARBA" id="ARBA00008193"/>
    </source>
</evidence>
<accession>A0ABT6Y608</accession>
<evidence type="ECO:0000256" key="3">
    <source>
        <dbReference type="ARBA" id="ARBA00022475"/>
    </source>
</evidence>
<evidence type="ECO:0000256" key="4">
    <source>
        <dbReference type="ARBA" id="ARBA00022692"/>
    </source>
</evidence>
<keyword evidence="5 7" id="KW-1133">Transmembrane helix</keyword>
<dbReference type="Proteomes" id="UP001236507">
    <property type="component" value="Unassembled WGS sequence"/>
</dbReference>
<evidence type="ECO:0000313" key="10">
    <source>
        <dbReference type="Proteomes" id="UP001236507"/>
    </source>
</evidence>
<feature type="domain" description="Glycine transporter" evidence="8">
    <location>
        <begin position="92"/>
        <end position="162"/>
    </location>
</feature>
<evidence type="ECO:0000313" key="9">
    <source>
        <dbReference type="EMBL" id="MDI9859000.1"/>
    </source>
</evidence>
<comment type="subcellular location">
    <subcellularLocation>
        <location evidence="1">Cell membrane</location>
        <topology evidence="1">Multi-pass membrane protein</topology>
    </subcellularLocation>
</comment>
<feature type="transmembrane region" description="Helical" evidence="7">
    <location>
        <begin position="31"/>
        <end position="52"/>
    </location>
</feature>
<evidence type="ECO:0000256" key="1">
    <source>
        <dbReference type="ARBA" id="ARBA00004651"/>
    </source>
</evidence>
<keyword evidence="10" id="KW-1185">Reference proteome</keyword>
<dbReference type="EMBL" id="JASHIF010000007">
    <property type="protein sequence ID" value="MDI9859000.1"/>
    <property type="molecule type" value="Genomic_DNA"/>
</dbReference>
<gene>
    <name evidence="9" type="ORF">QM524_07270</name>
</gene>
<evidence type="ECO:0000259" key="8">
    <source>
        <dbReference type="Pfam" id="PF03458"/>
    </source>
</evidence>
<proteinExistence type="inferred from homology"/>
<keyword evidence="6 7" id="KW-0472">Membrane</keyword>
<dbReference type="RefSeq" id="WP_283344070.1">
    <property type="nucleotide sequence ID" value="NZ_JASHIF010000007.1"/>
</dbReference>
<protein>
    <submittedName>
        <fullName evidence="9">Trimeric intracellular cation channel family protein</fullName>
    </submittedName>
</protein>
<evidence type="ECO:0000256" key="5">
    <source>
        <dbReference type="ARBA" id="ARBA00022989"/>
    </source>
</evidence>
<reference evidence="9 10" key="1">
    <citation type="submission" date="2023-05" db="EMBL/GenBank/DDBJ databases">
        <title>Novel species of genus Flectobacillus isolated from stream in China.</title>
        <authorList>
            <person name="Lu H."/>
        </authorList>
    </citation>
    <scope>NUCLEOTIDE SEQUENCE [LARGE SCALE GENOMIC DNA]</scope>
    <source>
        <strain evidence="9 10">KCTC 42575</strain>
    </source>
</reference>
<dbReference type="Pfam" id="PF03458">
    <property type="entry name" value="Gly_transporter"/>
    <property type="match status" value="2"/>
</dbReference>
<dbReference type="PANTHER" id="PTHR30506">
    <property type="entry name" value="INNER MEMBRANE PROTEIN"/>
    <property type="match status" value="1"/>
</dbReference>
<name>A0ABT6Y608_9BACT</name>
<evidence type="ECO:0000256" key="7">
    <source>
        <dbReference type="SAM" id="Phobius"/>
    </source>
</evidence>